<proteinExistence type="predicted"/>
<organism evidence="2 3">
    <name type="scientific">Arabis nemorensis</name>
    <dbReference type="NCBI Taxonomy" id="586526"/>
    <lineage>
        <taxon>Eukaryota</taxon>
        <taxon>Viridiplantae</taxon>
        <taxon>Streptophyta</taxon>
        <taxon>Embryophyta</taxon>
        <taxon>Tracheophyta</taxon>
        <taxon>Spermatophyta</taxon>
        <taxon>Magnoliopsida</taxon>
        <taxon>eudicotyledons</taxon>
        <taxon>Gunneridae</taxon>
        <taxon>Pentapetalae</taxon>
        <taxon>rosids</taxon>
        <taxon>malvids</taxon>
        <taxon>Brassicales</taxon>
        <taxon>Brassicaceae</taxon>
        <taxon>Arabideae</taxon>
        <taxon>Arabis</taxon>
    </lineage>
</organism>
<protein>
    <recommendedName>
        <fullName evidence="1">F-box domain-containing protein</fullName>
    </recommendedName>
</protein>
<dbReference type="EMBL" id="CABITT030000006">
    <property type="protein sequence ID" value="VVB07876.1"/>
    <property type="molecule type" value="Genomic_DNA"/>
</dbReference>
<dbReference type="PANTHER" id="PTHR38926:SF2">
    <property type="entry name" value="F-BOX_LRR-REPEAT PROTEIN 21-RELATED"/>
    <property type="match status" value="1"/>
</dbReference>
<dbReference type="AlphaFoldDB" id="A0A565C2J5"/>
<evidence type="ECO:0000313" key="2">
    <source>
        <dbReference type="EMBL" id="VVB07876.1"/>
    </source>
</evidence>
<keyword evidence="3" id="KW-1185">Reference proteome</keyword>
<dbReference type="PROSITE" id="PS50181">
    <property type="entry name" value="FBOX"/>
    <property type="match status" value="1"/>
</dbReference>
<dbReference type="InterPro" id="IPR001810">
    <property type="entry name" value="F-box_dom"/>
</dbReference>
<dbReference type="SUPFAM" id="SSF81383">
    <property type="entry name" value="F-box domain"/>
    <property type="match status" value="1"/>
</dbReference>
<accession>A0A565C2J5</accession>
<name>A0A565C2J5_9BRAS</name>
<comment type="caution">
    <text evidence="2">The sequence shown here is derived from an EMBL/GenBank/DDBJ whole genome shotgun (WGS) entry which is preliminary data.</text>
</comment>
<feature type="domain" description="F-box" evidence="1">
    <location>
        <begin position="6"/>
        <end position="53"/>
    </location>
</feature>
<dbReference type="SMART" id="SM00256">
    <property type="entry name" value="FBOX"/>
    <property type="match status" value="1"/>
</dbReference>
<reference evidence="2" key="1">
    <citation type="submission" date="2019-07" db="EMBL/GenBank/DDBJ databases">
        <authorList>
            <person name="Dittberner H."/>
        </authorList>
    </citation>
    <scope>NUCLEOTIDE SEQUENCE [LARGE SCALE GENOMIC DNA]</scope>
</reference>
<dbReference type="CDD" id="cd22164">
    <property type="entry name" value="F-box_AtSKIP19-like"/>
    <property type="match status" value="1"/>
</dbReference>
<dbReference type="Proteomes" id="UP000489600">
    <property type="component" value="Unassembled WGS sequence"/>
</dbReference>
<sequence length="108" mass="12635">MASSSESRGLELPPELTCSILLRLKVEDILVNVQNVCRSWRRVCKDPSMWRKINHVNPEYMHDHNEVRLRDAVDRSEGGLVEIRIRNFGTDSILAYIADRFSLTFDWF</sequence>
<dbReference type="OrthoDB" id="2095648at2759"/>
<evidence type="ECO:0000259" key="1">
    <source>
        <dbReference type="PROSITE" id="PS50181"/>
    </source>
</evidence>
<dbReference type="InterPro" id="IPR036047">
    <property type="entry name" value="F-box-like_dom_sf"/>
</dbReference>
<dbReference type="PANTHER" id="PTHR38926">
    <property type="entry name" value="F-BOX DOMAIN CONTAINING PROTEIN, EXPRESSED"/>
    <property type="match status" value="1"/>
</dbReference>
<dbReference type="Gene3D" id="1.20.1280.50">
    <property type="match status" value="1"/>
</dbReference>
<gene>
    <name evidence="2" type="ORF">ANE_LOCUS18320</name>
</gene>
<evidence type="ECO:0000313" key="3">
    <source>
        <dbReference type="Proteomes" id="UP000489600"/>
    </source>
</evidence>
<dbReference type="Pfam" id="PF12937">
    <property type="entry name" value="F-box-like"/>
    <property type="match status" value="1"/>
</dbReference>